<proteinExistence type="predicted"/>
<sequence>MGSVTSSVMPNLSTKASSYSTASRKANGTGQANPVVLTYEQKKALALLAREKRNLLIPRFNASLTKRDKLNTWSAVAQYMRSLGVIVESPAFLRDTVLGNLRRGTVKRFADQKKTGAQGGKWTELDDVIMDIEGRETANVMGVGVPDLGSNLTPNSLMSNSVPSAPSSSASMASHVQSCNRSHALLLQRIHWNLPPTSFLFHQHLPVP</sequence>
<comment type="caution">
    <text evidence="1">The sequence shown here is derived from an EMBL/GenBank/DDBJ whole genome shotgun (WGS) entry which is preliminary data.</text>
</comment>
<protein>
    <recommendedName>
        <fullName evidence="3">Regulatory protein zeste</fullName>
    </recommendedName>
</protein>
<name>A0A553PNA9_TIGCA</name>
<dbReference type="EMBL" id="VCGU01000002">
    <property type="protein sequence ID" value="TRY79175.1"/>
    <property type="molecule type" value="Genomic_DNA"/>
</dbReference>
<evidence type="ECO:0000313" key="2">
    <source>
        <dbReference type="Proteomes" id="UP000318571"/>
    </source>
</evidence>
<gene>
    <name evidence="1" type="ORF">TCAL_16100</name>
</gene>
<accession>A0A553PNA9</accession>
<reference evidence="1 2" key="1">
    <citation type="journal article" date="2018" name="Nat. Ecol. Evol.">
        <title>Genomic signatures of mitonuclear coevolution across populations of Tigriopus californicus.</title>
        <authorList>
            <person name="Barreto F.S."/>
            <person name="Watson E.T."/>
            <person name="Lima T.G."/>
            <person name="Willett C.S."/>
            <person name="Edmands S."/>
            <person name="Li W."/>
            <person name="Burton R.S."/>
        </authorList>
    </citation>
    <scope>NUCLEOTIDE SEQUENCE [LARGE SCALE GENOMIC DNA]</scope>
    <source>
        <strain evidence="1 2">San Diego</strain>
    </source>
</reference>
<evidence type="ECO:0008006" key="3">
    <source>
        <dbReference type="Google" id="ProtNLM"/>
    </source>
</evidence>
<keyword evidence="2" id="KW-1185">Reference proteome</keyword>
<dbReference type="Proteomes" id="UP000318571">
    <property type="component" value="Chromosome 6"/>
</dbReference>
<organism evidence="1 2">
    <name type="scientific">Tigriopus californicus</name>
    <name type="common">Marine copepod</name>
    <dbReference type="NCBI Taxonomy" id="6832"/>
    <lineage>
        <taxon>Eukaryota</taxon>
        <taxon>Metazoa</taxon>
        <taxon>Ecdysozoa</taxon>
        <taxon>Arthropoda</taxon>
        <taxon>Crustacea</taxon>
        <taxon>Multicrustacea</taxon>
        <taxon>Hexanauplia</taxon>
        <taxon>Copepoda</taxon>
        <taxon>Harpacticoida</taxon>
        <taxon>Harpacticidae</taxon>
        <taxon>Tigriopus</taxon>
    </lineage>
</organism>
<dbReference type="AlphaFoldDB" id="A0A553PNA9"/>
<evidence type="ECO:0000313" key="1">
    <source>
        <dbReference type="EMBL" id="TRY79175.1"/>
    </source>
</evidence>